<feature type="chain" id="PRO_5042912229" description="Ecp2 effector protein-like domain-containing protein" evidence="1">
    <location>
        <begin position="25"/>
        <end position="168"/>
    </location>
</feature>
<evidence type="ECO:0000313" key="3">
    <source>
        <dbReference type="EMBL" id="KAK4221715.1"/>
    </source>
</evidence>
<feature type="signal peptide" evidence="1">
    <location>
        <begin position="1"/>
        <end position="24"/>
    </location>
</feature>
<dbReference type="Proteomes" id="UP001301958">
    <property type="component" value="Unassembled WGS sequence"/>
</dbReference>
<evidence type="ECO:0000259" key="2">
    <source>
        <dbReference type="Pfam" id="PF14856"/>
    </source>
</evidence>
<dbReference type="EMBL" id="MU865522">
    <property type="protein sequence ID" value="KAK4221715.1"/>
    <property type="molecule type" value="Genomic_DNA"/>
</dbReference>
<evidence type="ECO:0000313" key="4">
    <source>
        <dbReference type="Proteomes" id="UP001301958"/>
    </source>
</evidence>
<protein>
    <recommendedName>
        <fullName evidence="2">Ecp2 effector protein-like domain-containing protein</fullName>
    </recommendedName>
</protein>
<reference evidence="3" key="2">
    <citation type="submission" date="2023-05" db="EMBL/GenBank/DDBJ databases">
        <authorList>
            <consortium name="Lawrence Berkeley National Laboratory"/>
            <person name="Steindorff A."/>
            <person name="Hensen N."/>
            <person name="Bonometti L."/>
            <person name="Westerberg I."/>
            <person name="Brannstrom I.O."/>
            <person name="Guillou S."/>
            <person name="Cros-Aarteil S."/>
            <person name="Calhoun S."/>
            <person name="Haridas S."/>
            <person name="Kuo A."/>
            <person name="Mondo S."/>
            <person name="Pangilinan J."/>
            <person name="Riley R."/>
            <person name="Labutti K."/>
            <person name="Andreopoulos B."/>
            <person name="Lipzen A."/>
            <person name="Chen C."/>
            <person name="Yanf M."/>
            <person name="Daum C."/>
            <person name="Ng V."/>
            <person name="Clum A."/>
            <person name="Ohm R."/>
            <person name="Martin F."/>
            <person name="Silar P."/>
            <person name="Natvig D."/>
            <person name="Lalanne C."/>
            <person name="Gautier V."/>
            <person name="Ament-Velasquez S.L."/>
            <person name="Kruys A."/>
            <person name="Hutchinson M.I."/>
            <person name="Powell A.J."/>
            <person name="Barry K."/>
            <person name="Miller A.N."/>
            <person name="Grigoriev I.V."/>
            <person name="Debuchy R."/>
            <person name="Gladieux P."/>
            <person name="Thoren M.H."/>
            <person name="Johannesson H."/>
        </authorList>
    </citation>
    <scope>NUCLEOTIDE SEQUENCE</scope>
    <source>
        <strain evidence="3">CBS 990.96</strain>
    </source>
</reference>
<name>A0AAN6YNE6_9PEZI</name>
<dbReference type="Pfam" id="PF14856">
    <property type="entry name" value="Hce2"/>
    <property type="match status" value="1"/>
</dbReference>
<reference evidence="3" key="1">
    <citation type="journal article" date="2023" name="Mol. Phylogenet. Evol.">
        <title>Genome-scale phylogeny and comparative genomics of the fungal order Sordariales.</title>
        <authorList>
            <person name="Hensen N."/>
            <person name="Bonometti L."/>
            <person name="Westerberg I."/>
            <person name="Brannstrom I.O."/>
            <person name="Guillou S."/>
            <person name="Cros-Aarteil S."/>
            <person name="Calhoun S."/>
            <person name="Haridas S."/>
            <person name="Kuo A."/>
            <person name="Mondo S."/>
            <person name="Pangilinan J."/>
            <person name="Riley R."/>
            <person name="LaButti K."/>
            <person name="Andreopoulos B."/>
            <person name="Lipzen A."/>
            <person name="Chen C."/>
            <person name="Yan M."/>
            <person name="Daum C."/>
            <person name="Ng V."/>
            <person name="Clum A."/>
            <person name="Steindorff A."/>
            <person name="Ohm R.A."/>
            <person name="Martin F."/>
            <person name="Silar P."/>
            <person name="Natvig D.O."/>
            <person name="Lalanne C."/>
            <person name="Gautier V."/>
            <person name="Ament-Velasquez S.L."/>
            <person name="Kruys A."/>
            <person name="Hutchinson M.I."/>
            <person name="Powell A.J."/>
            <person name="Barry K."/>
            <person name="Miller A.N."/>
            <person name="Grigoriev I.V."/>
            <person name="Debuchy R."/>
            <person name="Gladieux P."/>
            <person name="Hiltunen Thoren M."/>
            <person name="Johannesson H."/>
        </authorList>
    </citation>
    <scope>NUCLEOTIDE SEQUENCE</scope>
    <source>
        <strain evidence="3">CBS 990.96</strain>
    </source>
</reference>
<organism evidence="3 4">
    <name type="scientific">Podospora fimiseda</name>
    <dbReference type="NCBI Taxonomy" id="252190"/>
    <lineage>
        <taxon>Eukaryota</taxon>
        <taxon>Fungi</taxon>
        <taxon>Dikarya</taxon>
        <taxon>Ascomycota</taxon>
        <taxon>Pezizomycotina</taxon>
        <taxon>Sordariomycetes</taxon>
        <taxon>Sordariomycetidae</taxon>
        <taxon>Sordariales</taxon>
        <taxon>Podosporaceae</taxon>
        <taxon>Podospora</taxon>
    </lineage>
</organism>
<keyword evidence="1" id="KW-0732">Signal</keyword>
<feature type="domain" description="Ecp2 effector protein-like" evidence="2">
    <location>
        <begin position="40"/>
        <end position="143"/>
    </location>
</feature>
<sequence length="168" mass="18572">MKPVTSKLVVLLPLILSLAVPTSANDIITAVDRYNPDDIQCRDQAIRDQGSRASPYVNHCQQLADTLKGSMGGGFHCPMHSKQDSLAQHLSCVVGCTGFDNDANNFYIGQPDVVRWIEESINKYGRDFGDGKQRVGTSIDVECNYENHKANIGIYHCKFELGTDCFTD</sequence>
<proteinExistence type="predicted"/>
<gene>
    <name evidence="3" type="ORF">QBC38DRAFT_117895</name>
</gene>
<dbReference type="InterPro" id="IPR029226">
    <property type="entry name" value="Ecp2-like"/>
</dbReference>
<keyword evidence="4" id="KW-1185">Reference proteome</keyword>
<accession>A0AAN6YNE6</accession>
<comment type="caution">
    <text evidence="3">The sequence shown here is derived from an EMBL/GenBank/DDBJ whole genome shotgun (WGS) entry which is preliminary data.</text>
</comment>
<dbReference type="AlphaFoldDB" id="A0AAN6YNE6"/>
<evidence type="ECO:0000256" key="1">
    <source>
        <dbReference type="SAM" id="SignalP"/>
    </source>
</evidence>